<proteinExistence type="predicted"/>
<keyword evidence="3" id="KW-1185">Reference proteome</keyword>
<protein>
    <submittedName>
        <fullName evidence="2">Uncharacterized protein</fullName>
    </submittedName>
</protein>
<keyword evidence="1" id="KW-1133">Transmembrane helix</keyword>
<evidence type="ECO:0000256" key="1">
    <source>
        <dbReference type="SAM" id="Phobius"/>
    </source>
</evidence>
<gene>
    <name evidence="2" type="ORF">ACK2TP_15250</name>
</gene>
<dbReference type="Proteomes" id="UP001634747">
    <property type="component" value="Unassembled WGS sequence"/>
</dbReference>
<dbReference type="RefSeq" id="WP_263414700.1">
    <property type="nucleotide sequence ID" value="NZ_BAABBH010000001.1"/>
</dbReference>
<dbReference type="EMBL" id="JBJYXY010000001">
    <property type="protein sequence ID" value="MFN2977128.1"/>
    <property type="molecule type" value="Genomic_DNA"/>
</dbReference>
<keyword evidence="1" id="KW-0472">Membrane</keyword>
<feature type="transmembrane region" description="Helical" evidence="1">
    <location>
        <begin position="17"/>
        <end position="38"/>
    </location>
</feature>
<keyword evidence="1" id="KW-0812">Transmembrane</keyword>
<evidence type="ECO:0000313" key="3">
    <source>
        <dbReference type="Proteomes" id="UP001634747"/>
    </source>
</evidence>
<evidence type="ECO:0000313" key="2">
    <source>
        <dbReference type="EMBL" id="MFN2977128.1"/>
    </source>
</evidence>
<organism evidence="2 3">
    <name type="scientific">Terriglobus aquaticus</name>
    <dbReference type="NCBI Taxonomy" id="940139"/>
    <lineage>
        <taxon>Bacteria</taxon>
        <taxon>Pseudomonadati</taxon>
        <taxon>Acidobacteriota</taxon>
        <taxon>Terriglobia</taxon>
        <taxon>Terriglobales</taxon>
        <taxon>Acidobacteriaceae</taxon>
        <taxon>Terriglobus</taxon>
    </lineage>
</organism>
<sequence>MLDVHPPEHAPHGVRDFFLHIFTITVGLLIALGLESLVEWRHHVHLGHQAAETMRRELEANRKDLAEALGHVPEEQRNLKDLLQFSKQKEKGTATNLSSIRMGMSIATLHDASWQTASATGALSYIPYEEAERFAAAYTLQKQFLEVQNGALQPAIALEALLGTEDPNSMEAGHAREVSAGIRTMMASIETQREIGHDLDKVYDEALREQ</sequence>
<accession>A0ABW9KNM6</accession>
<reference evidence="2 3" key="1">
    <citation type="submission" date="2024-12" db="EMBL/GenBank/DDBJ databases">
        <authorList>
            <person name="Lee Y."/>
        </authorList>
    </citation>
    <scope>NUCLEOTIDE SEQUENCE [LARGE SCALE GENOMIC DNA]</scope>
    <source>
        <strain evidence="2 3">03SUJ4</strain>
    </source>
</reference>
<comment type="caution">
    <text evidence="2">The sequence shown here is derived from an EMBL/GenBank/DDBJ whole genome shotgun (WGS) entry which is preliminary data.</text>
</comment>
<name>A0ABW9KNM6_9BACT</name>